<evidence type="ECO:0000313" key="3">
    <source>
        <dbReference type="Proteomes" id="UP000523821"/>
    </source>
</evidence>
<dbReference type="Gene3D" id="3.40.50.720">
    <property type="entry name" value="NAD(P)-binding Rossmann-like Domain"/>
    <property type="match status" value="1"/>
</dbReference>
<dbReference type="RefSeq" id="WP_183858473.1">
    <property type="nucleotide sequence ID" value="NZ_JACHOO010000012.1"/>
</dbReference>
<protein>
    <submittedName>
        <fullName evidence="2">3-oxoacyl-[acyl-carrier protein] reductase</fullName>
        <ecNumber evidence="2">1.1.1.100</ecNumber>
    </submittedName>
</protein>
<organism evidence="2 3">
    <name type="scientific">Prosthecomicrobium pneumaticum</name>
    <dbReference type="NCBI Taxonomy" id="81895"/>
    <lineage>
        <taxon>Bacteria</taxon>
        <taxon>Pseudomonadati</taxon>
        <taxon>Pseudomonadota</taxon>
        <taxon>Alphaproteobacteria</taxon>
        <taxon>Hyphomicrobiales</taxon>
        <taxon>Kaistiaceae</taxon>
        <taxon>Prosthecomicrobium</taxon>
    </lineage>
</organism>
<dbReference type="PANTHER" id="PTHR42879">
    <property type="entry name" value="3-OXOACYL-(ACYL-CARRIER-PROTEIN) REDUCTASE"/>
    <property type="match status" value="1"/>
</dbReference>
<dbReference type="PRINTS" id="PR00081">
    <property type="entry name" value="GDHRDH"/>
</dbReference>
<dbReference type="Proteomes" id="UP000523821">
    <property type="component" value="Unassembled WGS sequence"/>
</dbReference>
<dbReference type="InterPro" id="IPR036291">
    <property type="entry name" value="NAD(P)-bd_dom_sf"/>
</dbReference>
<accession>A0A7W9FQQ2</accession>
<dbReference type="SUPFAM" id="SSF51735">
    <property type="entry name" value="NAD(P)-binding Rossmann-fold domains"/>
    <property type="match status" value="1"/>
</dbReference>
<keyword evidence="3" id="KW-1185">Reference proteome</keyword>
<sequence length="259" mass="26764">MDLGIAGRKAIICASSRGLGRGCAEALAEAGCDLVINGRDVHVLEATAADLARRFGVTVTPVVADVSTPEGQATLLAACPDPDILVNNNGGPPRKDYDQLDRAAMIAGVVGNMITPIELIQKVIGPMSERGFGRIVNITSSSVKAPISGLDLSSGARAGLTAFLGGVARDVAQKGVTINHLLPGKFDTDRLVGGFARAAKEAGVSVEEAKRREIAAIPAGRLGTPEEFGKVCAFLCSVHAAYITGQSFLLDGGLIRTNF</sequence>
<evidence type="ECO:0000313" key="2">
    <source>
        <dbReference type="EMBL" id="MBB5755043.1"/>
    </source>
</evidence>
<dbReference type="GO" id="GO:0004316">
    <property type="term" value="F:3-oxoacyl-[acyl-carrier-protein] reductase (NADPH) activity"/>
    <property type="evidence" value="ECO:0007669"/>
    <property type="project" value="UniProtKB-EC"/>
</dbReference>
<proteinExistence type="inferred from homology"/>
<gene>
    <name evidence="2" type="ORF">GGQ63_004141</name>
</gene>
<dbReference type="EMBL" id="JACHOO010000012">
    <property type="protein sequence ID" value="MBB5755043.1"/>
    <property type="molecule type" value="Genomic_DNA"/>
</dbReference>
<dbReference type="InterPro" id="IPR002347">
    <property type="entry name" value="SDR_fam"/>
</dbReference>
<dbReference type="Pfam" id="PF13561">
    <property type="entry name" value="adh_short_C2"/>
    <property type="match status" value="1"/>
</dbReference>
<dbReference type="PANTHER" id="PTHR42879:SF6">
    <property type="entry name" value="NADPH-DEPENDENT REDUCTASE BACG"/>
    <property type="match status" value="1"/>
</dbReference>
<reference evidence="2 3" key="1">
    <citation type="submission" date="2020-08" db="EMBL/GenBank/DDBJ databases">
        <title>Genomic Encyclopedia of Type Strains, Phase IV (KMG-IV): sequencing the most valuable type-strain genomes for metagenomic binning, comparative biology and taxonomic classification.</title>
        <authorList>
            <person name="Goeker M."/>
        </authorList>
    </citation>
    <scope>NUCLEOTIDE SEQUENCE [LARGE SCALE GENOMIC DNA]</scope>
    <source>
        <strain evidence="2 3">DSM 16268</strain>
    </source>
</reference>
<comment type="caution">
    <text evidence="2">The sequence shown here is derived from an EMBL/GenBank/DDBJ whole genome shotgun (WGS) entry which is preliminary data.</text>
</comment>
<dbReference type="InterPro" id="IPR050259">
    <property type="entry name" value="SDR"/>
</dbReference>
<dbReference type="AlphaFoldDB" id="A0A7W9FQQ2"/>
<name>A0A7W9FQQ2_9HYPH</name>
<evidence type="ECO:0000256" key="1">
    <source>
        <dbReference type="ARBA" id="ARBA00006484"/>
    </source>
</evidence>
<comment type="similarity">
    <text evidence="1">Belongs to the short-chain dehydrogenases/reductases (SDR) family.</text>
</comment>
<dbReference type="EC" id="1.1.1.100" evidence="2"/>
<keyword evidence="2" id="KW-0560">Oxidoreductase</keyword>